<keyword evidence="3" id="KW-1185">Reference proteome</keyword>
<protein>
    <submittedName>
        <fullName evidence="2">Uncharacterized protein</fullName>
    </submittedName>
</protein>
<evidence type="ECO:0000313" key="3">
    <source>
        <dbReference type="Proteomes" id="UP000318693"/>
    </source>
</evidence>
<proteinExistence type="predicted"/>
<sequence>MSPRPPRDLRRAADLAALREHRITRPGNAHMVIARELWSAFRALGFSSGRVLAGGEDAATFLGLSPGQWPGGTSGTAAVGPDHAPGRPLTVHPGWKGPEEIDLAITSMPVNDVTLRDPSNIVARRADQVALAILTVRGTRPGGLSTLLASHDLMDDPVDIARREIASMAELVGAVRLPSGAHRHQPGTDLPTDLLLFRRRHPGEPQRGANFETAPGINLDGARVTLNTYFDTRPDRMLGRATYDPTSPPPTNLTLTGNRNRFAVELHAAFEQLTAEALRNDLTMTPATQAAPSQGPRPNAVNDVDRYLSRGQRLRSGPAAYPGIGQTGWRGPSRDIDGPASGL</sequence>
<organism evidence="2 3">
    <name type="scientific">Georgenia yuyongxinii</name>
    <dbReference type="NCBI Taxonomy" id="2589797"/>
    <lineage>
        <taxon>Bacteria</taxon>
        <taxon>Bacillati</taxon>
        <taxon>Actinomycetota</taxon>
        <taxon>Actinomycetes</taxon>
        <taxon>Micrococcales</taxon>
        <taxon>Bogoriellaceae</taxon>
        <taxon>Georgenia</taxon>
    </lineage>
</organism>
<name>A0A552WX52_9MICO</name>
<accession>A0A552WX52</accession>
<evidence type="ECO:0000313" key="2">
    <source>
        <dbReference type="EMBL" id="TRW47410.1"/>
    </source>
</evidence>
<feature type="region of interest" description="Disordered" evidence="1">
    <location>
        <begin position="312"/>
        <end position="343"/>
    </location>
</feature>
<comment type="caution">
    <text evidence="2">The sequence shown here is derived from an EMBL/GenBank/DDBJ whole genome shotgun (WGS) entry which is preliminary data.</text>
</comment>
<dbReference type="EMBL" id="VJXR01000002">
    <property type="protein sequence ID" value="TRW47410.1"/>
    <property type="molecule type" value="Genomic_DNA"/>
</dbReference>
<dbReference type="Proteomes" id="UP000318693">
    <property type="component" value="Unassembled WGS sequence"/>
</dbReference>
<dbReference type="RefSeq" id="WP_143416685.1">
    <property type="nucleotide sequence ID" value="NZ_VJXR01000002.1"/>
</dbReference>
<reference evidence="2 3" key="1">
    <citation type="submission" date="2019-07" db="EMBL/GenBank/DDBJ databases">
        <title>Georgenia wutianyii sp. nov. and Georgenia *** sp. nov. isolated from plateau pika (Ochotona curzoniae) in the Qinghai-Tibet plateau of China.</title>
        <authorList>
            <person name="Tian Z."/>
        </authorList>
    </citation>
    <scope>NUCLEOTIDE SEQUENCE [LARGE SCALE GENOMIC DNA]</scope>
    <source>
        <strain evidence="2 3">Z446</strain>
    </source>
</reference>
<evidence type="ECO:0000256" key="1">
    <source>
        <dbReference type="SAM" id="MobiDB-lite"/>
    </source>
</evidence>
<gene>
    <name evidence="2" type="ORF">FJ693_00995</name>
</gene>
<dbReference type="AlphaFoldDB" id="A0A552WX52"/>